<dbReference type="Pfam" id="PF06977">
    <property type="entry name" value="SdiA-regulated"/>
    <property type="match status" value="1"/>
</dbReference>
<dbReference type="SUPFAM" id="SSF63829">
    <property type="entry name" value="Calcium-dependent phosphotriesterase"/>
    <property type="match status" value="1"/>
</dbReference>
<dbReference type="EMBL" id="CACVAQ010000290">
    <property type="protein sequence ID" value="CAA6820842.1"/>
    <property type="molecule type" value="Genomic_DNA"/>
</dbReference>
<keyword evidence="3" id="KW-0472">Membrane</keyword>
<name>A0A6S6TIW0_9BACT</name>
<comment type="subcellular location">
    <subcellularLocation>
        <location evidence="1">Cell membrane</location>
    </subcellularLocation>
</comment>
<protein>
    <submittedName>
        <fullName evidence="4">Uncharacterized protein</fullName>
    </submittedName>
</protein>
<evidence type="ECO:0000313" key="4">
    <source>
        <dbReference type="EMBL" id="CAA6820842.1"/>
    </source>
</evidence>
<reference evidence="4" key="1">
    <citation type="submission" date="2020-01" db="EMBL/GenBank/DDBJ databases">
        <authorList>
            <person name="Meier V. D."/>
            <person name="Meier V D."/>
        </authorList>
    </citation>
    <scope>NUCLEOTIDE SEQUENCE</scope>
    <source>
        <strain evidence="4">HLG_WM_MAG_10</strain>
    </source>
</reference>
<accession>A0A6S6TIW0</accession>
<dbReference type="InterPro" id="IPR009722">
    <property type="entry name" value="YjiK/CarP"/>
</dbReference>
<keyword evidence="2" id="KW-1003">Cell membrane</keyword>
<evidence type="ECO:0000256" key="3">
    <source>
        <dbReference type="ARBA" id="ARBA00023136"/>
    </source>
</evidence>
<sequence>MFYLYRFFLGIELFLVLLTTSCGNPNRAANVRSNYPIPQNTSLSSSISDTIAMMQPDAEFAYNFDAPNEKFKLSKELKEISGLTCYKDQWLAAVQDEKGAIYLIDMNTGDTEDVIEFSADGDYEGIACVKETFYTLRADGVLFQIKHWKGKQKKVRTKVIDTNLGERNDTEGLTFDPLKNQLLIACKASPIIGGKESGVRAAYAYDLTKKKFDVAPIFLLSRKAFKKYIKENLKENPSYKPYLKEIKKAKKELLFEPSAMAIHPISNHYYLLSAVGNSLIVLDRSFNIKHLERLNAKRFEQPEGLAFNSKGDLFIASEGQKKKACIYKFDYLP</sequence>
<evidence type="ECO:0000256" key="2">
    <source>
        <dbReference type="ARBA" id="ARBA00022475"/>
    </source>
</evidence>
<proteinExistence type="predicted"/>
<gene>
    <name evidence="4" type="ORF">HELGO_WM45117</name>
</gene>
<dbReference type="GO" id="GO:0005886">
    <property type="term" value="C:plasma membrane"/>
    <property type="evidence" value="ECO:0007669"/>
    <property type="project" value="UniProtKB-SubCell"/>
</dbReference>
<organism evidence="4">
    <name type="scientific">uncultured Aureispira sp</name>
    <dbReference type="NCBI Taxonomy" id="1331704"/>
    <lineage>
        <taxon>Bacteria</taxon>
        <taxon>Pseudomonadati</taxon>
        <taxon>Bacteroidota</taxon>
        <taxon>Saprospiria</taxon>
        <taxon>Saprospirales</taxon>
        <taxon>Saprospiraceae</taxon>
        <taxon>Aureispira</taxon>
        <taxon>environmental samples</taxon>
    </lineage>
</organism>
<dbReference type="AlphaFoldDB" id="A0A6S6TIW0"/>
<evidence type="ECO:0000256" key="1">
    <source>
        <dbReference type="ARBA" id="ARBA00004236"/>
    </source>
</evidence>